<keyword evidence="2" id="KW-0812">Transmembrane</keyword>
<feature type="region of interest" description="Disordered" evidence="1">
    <location>
        <begin position="579"/>
        <end position="615"/>
    </location>
</feature>
<comment type="caution">
    <text evidence="3">The sequence shown here is derived from an EMBL/GenBank/DDBJ whole genome shotgun (WGS) entry which is preliminary data.</text>
</comment>
<protein>
    <recommendedName>
        <fullName evidence="5">Transglycosylase SLT domain-containing protein</fullName>
    </recommendedName>
</protein>
<keyword evidence="2" id="KW-0472">Membrane</keyword>
<dbReference type="Proteomes" id="UP000176751">
    <property type="component" value="Unassembled WGS sequence"/>
</dbReference>
<proteinExistence type="predicted"/>
<evidence type="ECO:0008006" key="5">
    <source>
        <dbReference type="Google" id="ProtNLM"/>
    </source>
</evidence>
<accession>A0A1F5HD99</accession>
<organism evidence="3 4">
    <name type="scientific">Candidatus Curtissbacteria bacterium RIFOXYA1_FULL_41_14</name>
    <dbReference type="NCBI Taxonomy" id="1797737"/>
    <lineage>
        <taxon>Bacteria</taxon>
        <taxon>Candidatus Curtissiibacteriota</taxon>
    </lineage>
</organism>
<gene>
    <name evidence="3" type="ORF">A2196_03895</name>
</gene>
<keyword evidence="2" id="KW-1133">Transmembrane helix</keyword>
<evidence type="ECO:0000313" key="4">
    <source>
        <dbReference type="Proteomes" id="UP000176751"/>
    </source>
</evidence>
<reference evidence="3 4" key="1">
    <citation type="journal article" date="2016" name="Nat. Commun.">
        <title>Thousands of microbial genomes shed light on interconnected biogeochemical processes in an aquifer system.</title>
        <authorList>
            <person name="Anantharaman K."/>
            <person name="Brown C.T."/>
            <person name="Hug L.A."/>
            <person name="Sharon I."/>
            <person name="Castelle C.J."/>
            <person name="Probst A.J."/>
            <person name="Thomas B.C."/>
            <person name="Singh A."/>
            <person name="Wilkins M.J."/>
            <person name="Karaoz U."/>
            <person name="Brodie E.L."/>
            <person name="Williams K.H."/>
            <person name="Hubbard S.S."/>
            <person name="Banfield J.F."/>
        </authorList>
    </citation>
    <scope>NUCLEOTIDE SEQUENCE [LARGE SCALE GENOMIC DNA]</scope>
</reference>
<evidence type="ECO:0000256" key="2">
    <source>
        <dbReference type="SAM" id="Phobius"/>
    </source>
</evidence>
<name>A0A1F5HD99_9BACT</name>
<dbReference type="STRING" id="1797737.A2196_03895"/>
<evidence type="ECO:0000313" key="3">
    <source>
        <dbReference type="EMBL" id="OGE02005.1"/>
    </source>
</evidence>
<evidence type="ECO:0000256" key="1">
    <source>
        <dbReference type="SAM" id="MobiDB-lite"/>
    </source>
</evidence>
<sequence>MKIAVRFLPVVSCHPFDKLRPSALRLRLEEMTLSLLKGQLSVVIFFVFLFSLFTIHSLFTNEVLAAPGDAPNPKPCENALNANYTMNALDPISFTVSETASPGTEVTAEKTVYFNVDFSKLQAVFGKPSSDYLESRFQDEPHREIDILSLESADFNKFHGPNQKITPKSLIDPERVKYVEDVYNKPELAESANKFSDINGENPHTIYELIHDLGFPYPPNPPEGDEDRTEWLRTWGRYWEKIPTAVSEFNYGRLLFLPVSGQSNIQQHEQGQAGTCPIPLRTIYFVLPEFARTTSISSQANRVVVPKAAQSVEKSLLAKAGENTKEAFSKITKKCFDAFLQTPLSKVLKKAVKITLNFLGPVKIAYAKDPACELGVLPDDKKGTAPFCALPAVDPDTNQPQLQAGDICRDVNDPNKLDKNNPNVNCTFKLDWTRRGLIIGQTGPEQWDRCDPVDEDTGEQTCYLDVKIWPTFLIPWLAEIWNNTTYSDEDESNYVLNTKQKTGKPGVYTLFKPKSTDETVFPKGKNLPGKQANPDPNDLKQRFLGASKCNLDFDRDIALKPKALQEANGIQSAECNLLAAVPPGPGQGGGPEPPNVPPNSNDCSDSPVGPYELTNPLGNFGDPNCDFSISELADLLDQYDPANALKWIAIIGMESGYNPNSYNPGSTAGQAFGLVQMGHAAYPEYGLDYQIADPGTEYDRGDVEWHLQVYNAIHYNNEIISGSFCYWEAAIILGIARGC</sequence>
<dbReference type="AlphaFoldDB" id="A0A1F5HD99"/>
<dbReference type="SUPFAM" id="SSF53955">
    <property type="entry name" value="Lysozyme-like"/>
    <property type="match status" value="1"/>
</dbReference>
<dbReference type="InterPro" id="IPR023346">
    <property type="entry name" value="Lysozyme-like_dom_sf"/>
</dbReference>
<dbReference type="EMBL" id="MFCA01000021">
    <property type="protein sequence ID" value="OGE02005.1"/>
    <property type="molecule type" value="Genomic_DNA"/>
</dbReference>
<feature type="transmembrane region" description="Helical" evidence="2">
    <location>
        <begin position="40"/>
        <end position="59"/>
    </location>
</feature>